<dbReference type="SUPFAM" id="SSF49899">
    <property type="entry name" value="Concanavalin A-like lectins/glucanases"/>
    <property type="match status" value="1"/>
</dbReference>
<dbReference type="PANTHER" id="PTHR10963:SF55">
    <property type="entry name" value="GLYCOSIDE HYDROLASE FAMILY 16 PROTEIN"/>
    <property type="match status" value="1"/>
</dbReference>
<comment type="caution">
    <text evidence="4">The sequence shown here is derived from an EMBL/GenBank/DDBJ whole genome shotgun (WGS) entry which is preliminary data.</text>
</comment>
<organism evidence="4 5">
    <name type="scientific">Mucilaginibacter terrae</name>
    <dbReference type="NCBI Taxonomy" id="1955052"/>
    <lineage>
        <taxon>Bacteria</taxon>
        <taxon>Pseudomonadati</taxon>
        <taxon>Bacteroidota</taxon>
        <taxon>Sphingobacteriia</taxon>
        <taxon>Sphingobacteriales</taxon>
        <taxon>Sphingobacteriaceae</taxon>
        <taxon>Mucilaginibacter</taxon>
    </lineage>
</organism>
<comment type="similarity">
    <text evidence="1">Belongs to the glycosyl hydrolase 16 family.</text>
</comment>
<reference evidence="5" key="1">
    <citation type="submission" date="2023-07" db="EMBL/GenBank/DDBJ databases">
        <title>Functional and genomic diversity of the sorghum phyllosphere microbiome.</title>
        <authorList>
            <person name="Shade A."/>
        </authorList>
    </citation>
    <scope>NUCLEOTIDE SEQUENCE [LARGE SCALE GENOMIC DNA]</scope>
    <source>
        <strain evidence="5">SORGH_AS_0422</strain>
    </source>
</reference>
<dbReference type="Proteomes" id="UP001258315">
    <property type="component" value="Unassembled WGS sequence"/>
</dbReference>
<evidence type="ECO:0000313" key="4">
    <source>
        <dbReference type="EMBL" id="MDT3402051.1"/>
    </source>
</evidence>
<gene>
    <name evidence="4" type="ORF">QE417_001123</name>
</gene>
<keyword evidence="2" id="KW-0732">Signal</keyword>
<evidence type="ECO:0000259" key="3">
    <source>
        <dbReference type="PROSITE" id="PS51762"/>
    </source>
</evidence>
<feature type="signal peptide" evidence="2">
    <location>
        <begin position="1"/>
        <end position="19"/>
    </location>
</feature>
<sequence length="280" mass="32750">MIYKYLLPFMVLATLKTTAQTVNPDTAGGYKLVWADEFNQNGAPDSNNWSYERGFERNEEHQWYQPDNAWCDNGLLIIEARRETKDNPNYEAGSSEWRRNRPKAYYTSSSLKSRGKQSWQYGRFVMRGKIDISNGMWPAWWTLGIKGRWPATGEIDIMEFYRKKLLANMVHLGADQKDEWFSKTRNIDSLGGQKWASQFHIWRMDWDEKAIALYVDDMLMVKVETEKLVNKDGLGTNPFKQPHYMLLNLAIGGQQGGDPSKTQFPKRFEVDYVRVYQKNQ</sequence>
<dbReference type="CDD" id="cd08023">
    <property type="entry name" value="GH16_laminarinase_like"/>
    <property type="match status" value="1"/>
</dbReference>
<dbReference type="Pfam" id="PF00722">
    <property type="entry name" value="Glyco_hydro_16"/>
    <property type="match status" value="1"/>
</dbReference>
<feature type="chain" id="PRO_5045292152" evidence="2">
    <location>
        <begin position="20"/>
        <end position="280"/>
    </location>
</feature>
<protein>
    <submittedName>
        <fullName evidence="4">Beta-glucanase (GH16 family)</fullName>
    </submittedName>
</protein>
<keyword evidence="5" id="KW-1185">Reference proteome</keyword>
<dbReference type="InterPro" id="IPR013320">
    <property type="entry name" value="ConA-like_dom_sf"/>
</dbReference>
<dbReference type="InterPro" id="IPR000757">
    <property type="entry name" value="Beta-glucanase-like"/>
</dbReference>
<dbReference type="RefSeq" id="WP_311948176.1">
    <property type="nucleotide sequence ID" value="NZ_JAVLVU010000001.1"/>
</dbReference>
<accession>A0ABU3GRD7</accession>
<feature type="domain" description="GH16" evidence="3">
    <location>
        <begin position="16"/>
        <end position="280"/>
    </location>
</feature>
<dbReference type="Gene3D" id="2.60.120.200">
    <property type="match status" value="1"/>
</dbReference>
<dbReference type="EMBL" id="JAVLVU010000001">
    <property type="protein sequence ID" value="MDT3402051.1"/>
    <property type="molecule type" value="Genomic_DNA"/>
</dbReference>
<proteinExistence type="inferred from homology"/>
<dbReference type="PROSITE" id="PS51762">
    <property type="entry name" value="GH16_2"/>
    <property type="match status" value="1"/>
</dbReference>
<evidence type="ECO:0000313" key="5">
    <source>
        <dbReference type="Proteomes" id="UP001258315"/>
    </source>
</evidence>
<evidence type="ECO:0000256" key="1">
    <source>
        <dbReference type="ARBA" id="ARBA00006865"/>
    </source>
</evidence>
<dbReference type="InterPro" id="IPR050546">
    <property type="entry name" value="Glycosyl_Hydrlase_16"/>
</dbReference>
<evidence type="ECO:0000256" key="2">
    <source>
        <dbReference type="SAM" id="SignalP"/>
    </source>
</evidence>
<name>A0ABU3GRD7_9SPHI</name>
<dbReference type="PANTHER" id="PTHR10963">
    <property type="entry name" value="GLYCOSYL HYDROLASE-RELATED"/>
    <property type="match status" value="1"/>
</dbReference>